<feature type="compositionally biased region" description="Basic and acidic residues" evidence="1">
    <location>
        <begin position="35"/>
        <end position="81"/>
    </location>
</feature>
<dbReference type="EMBL" id="CAEZTG010000194">
    <property type="protein sequence ID" value="CAB4578938.1"/>
    <property type="molecule type" value="Genomic_DNA"/>
</dbReference>
<feature type="region of interest" description="Disordered" evidence="1">
    <location>
        <begin position="35"/>
        <end position="82"/>
    </location>
</feature>
<gene>
    <name evidence="2" type="ORF">UFOPK1603_01619</name>
</gene>
<feature type="region of interest" description="Disordered" evidence="1">
    <location>
        <begin position="139"/>
        <end position="195"/>
    </location>
</feature>
<name>A0A6J6F252_9ZZZZ</name>
<protein>
    <submittedName>
        <fullName evidence="2">Unannotated protein</fullName>
    </submittedName>
</protein>
<organism evidence="2">
    <name type="scientific">freshwater metagenome</name>
    <dbReference type="NCBI Taxonomy" id="449393"/>
    <lineage>
        <taxon>unclassified sequences</taxon>
        <taxon>metagenomes</taxon>
        <taxon>ecological metagenomes</taxon>
    </lineage>
</organism>
<feature type="compositionally biased region" description="Basic and acidic residues" evidence="1">
    <location>
        <begin position="139"/>
        <end position="159"/>
    </location>
</feature>
<feature type="region of interest" description="Disordered" evidence="1">
    <location>
        <begin position="208"/>
        <end position="227"/>
    </location>
</feature>
<feature type="compositionally biased region" description="Basic residues" evidence="1">
    <location>
        <begin position="160"/>
        <end position="170"/>
    </location>
</feature>
<accession>A0A6J6F252</accession>
<sequence length="227" mass="26061">MTCVAPQSAVHHLTSRCGVGSKRLQLGIADGLECETNRPHDGAEDEWEHPPRSLRGDADTELQRKRDNPHEDPLEHVHSSETDEPELCTVFLAHRLVAVVLAMAKVSNEEVQRQSHSPNRDKGKQHSRAQCVNVLMHRGERHPAHNDESERPNRVNDRRVSKKQAHHPRRNHDDGDCERGPREDRPMHEQNPTGWSFVPLVFRRVSDRLPHATRRQGSKCPRHIPHR</sequence>
<feature type="compositionally biased region" description="Basic residues" evidence="1">
    <location>
        <begin position="211"/>
        <end position="227"/>
    </location>
</feature>
<reference evidence="2" key="1">
    <citation type="submission" date="2020-05" db="EMBL/GenBank/DDBJ databases">
        <authorList>
            <person name="Chiriac C."/>
            <person name="Salcher M."/>
            <person name="Ghai R."/>
            <person name="Kavagutti S V."/>
        </authorList>
    </citation>
    <scope>NUCLEOTIDE SEQUENCE</scope>
</reference>
<feature type="compositionally biased region" description="Basic and acidic residues" evidence="1">
    <location>
        <begin position="171"/>
        <end position="188"/>
    </location>
</feature>
<dbReference type="AlphaFoldDB" id="A0A6J6F252"/>
<evidence type="ECO:0000313" key="2">
    <source>
        <dbReference type="EMBL" id="CAB4578938.1"/>
    </source>
</evidence>
<proteinExistence type="predicted"/>
<evidence type="ECO:0000256" key="1">
    <source>
        <dbReference type="SAM" id="MobiDB-lite"/>
    </source>
</evidence>